<sequence length="1032" mass="120986">MVRILLVACLVIPMLLNAQETERYNSDDALFYRAEELFQKEQYSAAREEFARYIATCKPSNAPFYVKARYYEGMSALELYNDDGVKLLEQFLTDFPETIYRHQIYLRLGKYYYQKKKYKEAILWYEKLDKQDVPEADRNEYFFKLGYAHFQEGNFSPARDAFFEVKDSQSQYAAPATYYYAHIHYQDKSYQTALEHFERLLDDARFREVVPYYITQIYYLQGNYEKVVEFAPAIMDSMATANSTEINHLIGDAYYKIGKYDEAVPFLREYNKTAKTTREDDYQFAFALYKSAAYEEAVTYFDKVTRKKDELGQVAFYHIGECYLKLENYAYARTAFEQASFLDFDEKIQEDALYNAAILSYKLDINPYDEAIEAFELYLERYPNSNKRKDVYQYLVNVYMTTKNYEKALHSIDEIGTPDIRMKSAYQMIAFNKGVEEFTKSDYERSIASFKLVSRYPVEIELIGRANYWIADAYYQMKNYEQAIQAYRYFLANGGSLLGQLRAEAYYNIGYSYFNLNDRIQSVEAFRTYTQQTFVTDQKKLADANMRIADAFYLSSHEEPIKNDAAIEYYEKVVQANQGFSDRARFYQAKCYGFKDQRNKQLQSLLDIINNYPGSPYLVKSIFEAGIVTRNQNKDNESIRYFEQILNDHPNNILAKDALYELGVTYLRKADYEKAESYLNRVLLEYGGDEQICKYASQKMIEVYQKSGEPFKITQLAHKYPCAGITGDLQDSIYFNTAYDLFLDSNYREAIPKFIEYLDAYPEGLQKNRAVYFIAQSHYILGEEEQAYTYYLRVLEGDQRAYHETALARAAVYEYNTGNYADAILHYSRLKEEASTPQRIYAAHLGLMRCHFYLENWANSYEAAKVVFENGLAEQSEKLEAQFSKGVSLARLERYDEALEPLNYVISKTSTVLAAQSKYTLAEIYYHKGEYKTSENHIRELLKMKPAYDYWIAKALILQTRNLIQVEDLFQAEHTLNSVINNYTNQTDGILDEANELMQELMQLKDKPKDLEEKGDYIIEMEENAQEGGQNE</sequence>
<dbReference type="PANTHER" id="PTHR44943:SF8">
    <property type="entry name" value="TPR REPEAT-CONTAINING PROTEIN MJ0263"/>
    <property type="match status" value="1"/>
</dbReference>
<feature type="repeat" description="TPR" evidence="3">
    <location>
        <begin position="915"/>
        <end position="948"/>
    </location>
</feature>
<accession>A0ABN1ML02</accession>
<evidence type="ECO:0000256" key="2">
    <source>
        <dbReference type="ARBA" id="ARBA00022803"/>
    </source>
</evidence>
<evidence type="ECO:0000313" key="6">
    <source>
        <dbReference type="EMBL" id="GAA0873916.1"/>
    </source>
</evidence>
<evidence type="ECO:0000256" key="4">
    <source>
        <dbReference type="SAM" id="Coils"/>
    </source>
</evidence>
<keyword evidence="1" id="KW-0677">Repeat</keyword>
<name>A0ABN1ML02_9FLAO</name>
<feature type="repeat" description="TPR" evidence="3">
    <location>
        <begin position="656"/>
        <end position="689"/>
    </location>
</feature>
<dbReference type="SUPFAM" id="SSF48452">
    <property type="entry name" value="TPR-like"/>
    <property type="match status" value="6"/>
</dbReference>
<dbReference type="Pfam" id="PF13432">
    <property type="entry name" value="TPR_16"/>
    <property type="match status" value="3"/>
</dbReference>
<protein>
    <submittedName>
        <fullName evidence="6">Tetratricopeptide repeat protein</fullName>
    </submittedName>
</protein>
<feature type="repeat" description="TPR" evidence="3">
    <location>
        <begin position="313"/>
        <end position="346"/>
    </location>
</feature>
<proteinExistence type="predicted"/>
<dbReference type="Pfam" id="PF13181">
    <property type="entry name" value="TPR_8"/>
    <property type="match status" value="3"/>
</dbReference>
<keyword evidence="4" id="KW-0175">Coiled coil</keyword>
<dbReference type="Proteomes" id="UP001501126">
    <property type="component" value="Unassembled WGS sequence"/>
</dbReference>
<dbReference type="PROSITE" id="PS50005">
    <property type="entry name" value="TPR"/>
    <property type="match status" value="4"/>
</dbReference>
<feature type="repeat" description="TPR" evidence="3">
    <location>
        <begin position="619"/>
        <end position="652"/>
    </location>
</feature>
<evidence type="ECO:0000256" key="5">
    <source>
        <dbReference type="SAM" id="SignalP"/>
    </source>
</evidence>
<organism evidence="6 7">
    <name type="scientific">Wandonia haliotis</name>
    <dbReference type="NCBI Taxonomy" id="574963"/>
    <lineage>
        <taxon>Bacteria</taxon>
        <taxon>Pseudomonadati</taxon>
        <taxon>Bacteroidota</taxon>
        <taxon>Flavobacteriia</taxon>
        <taxon>Flavobacteriales</taxon>
        <taxon>Crocinitomicaceae</taxon>
        <taxon>Wandonia</taxon>
    </lineage>
</organism>
<dbReference type="InterPro" id="IPR051685">
    <property type="entry name" value="Ycf3/AcsC/BcsC/TPR_MFPF"/>
</dbReference>
<feature type="coiled-coil region" evidence="4">
    <location>
        <begin position="980"/>
        <end position="1014"/>
    </location>
</feature>
<keyword evidence="2 3" id="KW-0802">TPR repeat</keyword>
<dbReference type="InterPro" id="IPR019734">
    <property type="entry name" value="TPR_rpt"/>
</dbReference>
<evidence type="ECO:0000313" key="7">
    <source>
        <dbReference type="Proteomes" id="UP001501126"/>
    </source>
</evidence>
<gene>
    <name evidence="6" type="ORF">GCM10009118_03240</name>
</gene>
<dbReference type="SMART" id="SM00028">
    <property type="entry name" value="TPR"/>
    <property type="match status" value="14"/>
</dbReference>
<dbReference type="EMBL" id="BAAAFH010000003">
    <property type="protein sequence ID" value="GAA0873916.1"/>
    <property type="molecule type" value="Genomic_DNA"/>
</dbReference>
<keyword evidence="7" id="KW-1185">Reference proteome</keyword>
<feature type="chain" id="PRO_5045035981" evidence="5">
    <location>
        <begin position="19"/>
        <end position="1032"/>
    </location>
</feature>
<reference evidence="6 7" key="1">
    <citation type="journal article" date="2019" name="Int. J. Syst. Evol. Microbiol.">
        <title>The Global Catalogue of Microorganisms (GCM) 10K type strain sequencing project: providing services to taxonomists for standard genome sequencing and annotation.</title>
        <authorList>
            <consortium name="The Broad Institute Genomics Platform"/>
            <consortium name="The Broad Institute Genome Sequencing Center for Infectious Disease"/>
            <person name="Wu L."/>
            <person name="Ma J."/>
        </authorList>
    </citation>
    <scope>NUCLEOTIDE SEQUENCE [LARGE SCALE GENOMIC DNA]</scope>
    <source>
        <strain evidence="6 7">JCM 16083</strain>
    </source>
</reference>
<feature type="signal peptide" evidence="5">
    <location>
        <begin position="1"/>
        <end position="18"/>
    </location>
</feature>
<dbReference type="Pfam" id="PF13174">
    <property type="entry name" value="TPR_6"/>
    <property type="match status" value="3"/>
</dbReference>
<dbReference type="RefSeq" id="WP_343784438.1">
    <property type="nucleotide sequence ID" value="NZ_BAAAFH010000003.1"/>
</dbReference>
<evidence type="ECO:0000256" key="3">
    <source>
        <dbReference type="PROSITE-ProRule" id="PRU00339"/>
    </source>
</evidence>
<dbReference type="PANTHER" id="PTHR44943">
    <property type="entry name" value="CELLULOSE SYNTHASE OPERON PROTEIN C"/>
    <property type="match status" value="1"/>
</dbReference>
<dbReference type="InterPro" id="IPR011990">
    <property type="entry name" value="TPR-like_helical_dom_sf"/>
</dbReference>
<evidence type="ECO:0000256" key="1">
    <source>
        <dbReference type="ARBA" id="ARBA00022737"/>
    </source>
</evidence>
<keyword evidence="5" id="KW-0732">Signal</keyword>
<comment type="caution">
    <text evidence="6">The sequence shown here is derived from an EMBL/GenBank/DDBJ whole genome shotgun (WGS) entry which is preliminary data.</text>
</comment>
<dbReference type="Gene3D" id="1.25.40.10">
    <property type="entry name" value="Tetratricopeptide repeat domain"/>
    <property type="match status" value="9"/>
</dbReference>